<keyword evidence="6 9" id="KW-1133">Transmembrane helix</keyword>
<gene>
    <name evidence="10" type="ORF">EYH45_07165</name>
</gene>
<name>A0A832ZX27_CALS0</name>
<sequence length="287" mass="30227">MSYIPVIIDGIVYGLQLSLLAVGITLIFGLGEILNLSHGEFAVIAGVTAAVLNGVDVNPFISALVGVLLAGVFGLIIEKTILISAYKATGETRILSGMFITLGLGFALHGYMANQFALVSYSVRLPIDTIEFLGMVFRPTNLVAGGISAITLILLMLLLKYTYFGKAVRSVVQNEIGAQLCGINPSRIRMIIFFIGTMLAGLAGIMQGLSSTIEPEVGVQLTIFAIIVSIVGGVRSVTGTIVAGILLGVVYSLVSFLIGTYIATIFFLLAAALTIVFRPEGLLGHKV</sequence>
<evidence type="ECO:0000256" key="5">
    <source>
        <dbReference type="ARBA" id="ARBA00022970"/>
    </source>
</evidence>
<dbReference type="PANTHER" id="PTHR11795:SF445">
    <property type="entry name" value="AMINO ACID ABC TRANSPORTER PERMEASE PROTEIN"/>
    <property type="match status" value="1"/>
</dbReference>
<evidence type="ECO:0000313" key="11">
    <source>
        <dbReference type="Proteomes" id="UP000608579"/>
    </source>
</evidence>
<evidence type="ECO:0000256" key="1">
    <source>
        <dbReference type="ARBA" id="ARBA00004651"/>
    </source>
</evidence>
<evidence type="ECO:0000256" key="7">
    <source>
        <dbReference type="ARBA" id="ARBA00023136"/>
    </source>
</evidence>
<dbReference type="InterPro" id="IPR052157">
    <property type="entry name" value="BCAA_transport_permease"/>
</dbReference>
<keyword evidence="5" id="KW-0029">Amino-acid transport</keyword>
<feature type="transmembrane region" description="Helical" evidence="9">
    <location>
        <begin position="190"/>
        <end position="209"/>
    </location>
</feature>
<reference evidence="10" key="1">
    <citation type="journal article" date="2020" name="ISME J.">
        <title>Gammaproteobacteria mediating utilization of methyl-, sulfur- and petroleum organic compounds in deep ocean hydrothermal plumes.</title>
        <authorList>
            <person name="Zhou Z."/>
            <person name="Liu Y."/>
            <person name="Pan J."/>
            <person name="Cron B.R."/>
            <person name="Toner B.M."/>
            <person name="Anantharaman K."/>
            <person name="Breier J.A."/>
            <person name="Dick G.J."/>
            <person name="Li M."/>
        </authorList>
    </citation>
    <scope>NUCLEOTIDE SEQUENCE</scope>
    <source>
        <strain evidence="10">SZUA-1515</strain>
    </source>
</reference>
<dbReference type="GO" id="GO:0006865">
    <property type="term" value="P:amino acid transport"/>
    <property type="evidence" value="ECO:0007669"/>
    <property type="project" value="UniProtKB-KW"/>
</dbReference>
<feature type="transmembrane region" description="Helical" evidence="9">
    <location>
        <begin position="12"/>
        <end position="31"/>
    </location>
</feature>
<dbReference type="CDD" id="cd06582">
    <property type="entry name" value="TM_PBP1_LivH_like"/>
    <property type="match status" value="1"/>
</dbReference>
<evidence type="ECO:0000256" key="3">
    <source>
        <dbReference type="ARBA" id="ARBA00022475"/>
    </source>
</evidence>
<keyword evidence="3" id="KW-1003">Cell membrane</keyword>
<proteinExistence type="inferred from homology"/>
<dbReference type="InterPro" id="IPR001851">
    <property type="entry name" value="ABC_transp_permease"/>
</dbReference>
<feature type="transmembrane region" description="Helical" evidence="9">
    <location>
        <begin position="60"/>
        <end position="82"/>
    </location>
</feature>
<protein>
    <submittedName>
        <fullName evidence="10">Branched-chain amino acid ABC transporter permease</fullName>
    </submittedName>
</protein>
<feature type="transmembrane region" description="Helical" evidence="9">
    <location>
        <begin position="142"/>
        <end position="159"/>
    </location>
</feature>
<evidence type="ECO:0000256" key="2">
    <source>
        <dbReference type="ARBA" id="ARBA00022448"/>
    </source>
</evidence>
<keyword evidence="7 9" id="KW-0472">Membrane</keyword>
<dbReference type="PANTHER" id="PTHR11795">
    <property type="entry name" value="BRANCHED-CHAIN AMINO ACID TRANSPORT SYSTEM PERMEASE PROTEIN LIVH"/>
    <property type="match status" value="1"/>
</dbReference>
<feature type="transmembrane region" description="Helical" evidence="9">
    <location>
        <begin position="94"/>
        <end position="112"/>
    </location>
</feature>
<comment type="subcellular location">
    <subcellularLocation>
        <location evidence="1">Cell membrane</location>
        <topology evidence="1">Multi-pass membrane protein</topology>
    </subcellularLocation>
</comment>
<comment type="similarity">
    <text evidence="8">Belongs to the binding-protein-dependent transport system permease family. LivHM subfamily.</text>
</comment>
<accession>A0A832ZX27</accession>
<dbReference type="GO" id="GO:0022857">
    <property type="term" value="F:transmembrane transporter activity"/>
    <property type="evidence" value="ECO:0007669"/>
    <property type="project" value="InterPro"/>
</dbReference>
<evidence type="ECO:0000256" key="4">
    <source>
        <dbReference type="ARBA" id="ARBA00022692"/>
    </source>
</evidence>
<dbReference type="Proteomes" id="UP000608579">
    <property type="component" value="Unassembled WGS sequence"/>
</dbReference>
<dbReference type="Pfam" id="PF02653">
    <property type="entry name" value="BPD_transp_2"/>
    <property type="match status" value="1"/>
</dbReference>
<dbReference type="EMBL" id="DQVM01000138">
    <property type="protein sequence ID" value="HIQ30328.1"/>
    <property type="molecule type" value="Genomic_DNA"/>
</dbReference>
<dbReference type="AlphaFoldDB" id="A0A832ZX27"/>
<keyword evidence="2" id="KW-0813">Transport</keyword>
<feature type="transmembrane region" description="Helical" evidence="9">
    <location>
        <begin position="221"/>
        <end position="247"/>
    </location>
</feature>
<evidence type="ECO:0000256" key="9">
    <source>
        <dbReference type="SAM" id="Phobius"/>
    </source>
</evidence>
<keyword evidence="4 9" id="KW-0812">Transmembrane</keyword>
<feature type="transmembrane region" description="Helical" evidence="9">
    <location>
        <begin position="254"/>
        <end position="277"/>
    </location>
</feature>
<evidence type="ECO:0000313" key="10">
    <source>
        <dbReference type="EMBL" id="HIQ30328.1"/>
    </source>
</evidence>
<organism evidence="10 11">
    <name type="scientific">Caldiarchaeum subterraneum</name>
    <dbReference type="NCBI Taxonomy" id="311458"/>
    <lineage>
        <taxon>Archaea</taxon>
        <taxon>Nitrososphaerota</taxon>
        <taxon>Candidatus Caldarchaeales</taxon>
        <taxon>Candidatus Caldarchaeaceae</taxon>
        <taxon>Candidatus Caldarchaeum</taxon>
    </lineage>
</organism>
<evidence type="ECO:0000256" key="6">
    <source>
        <dbReference type="ARBA" id="ARBA00022989"/>
    </source>
</evidence>
<comment type="caution">
    <text evidence="10">The sequence shown here is derived from an EMBL/GenBank/DDBJ whole genome shotgun (WGS) entry which is preliminary data.</text>
</comment>
<evidence type="ECO:0000256" key="8">
    <source>
        <dbReference type="ARBA" id="ARBA00037998"/>
    </source>
</evidence>
<dbReference type="GO" id="GO:0005886">
    <property type="term" value="C:plasma membrane"/>
    <property type="evidence" value="ECO:0007669"/>
    <property type="project" value="UniProtKB-SubCell"/>
</dbReference>